<evidence type="ECO:0000259" key="2">
    <source>
        <dbReference type="Pfam" id="PF01509"/>
    </source>
</evidence>
<accession>A0ABP0F9Z1</accession>
<dbReference type="Proteomes" id="UP001642483">
    <property type="component" value="Unassembled WGS sequence"/>
</dbReference>
<comment type="caution">
    <text evidence="3">The sequence shown here is derived from an EMBL/GenBank/DDBJ whole genome shotgun (WGS) entry which is preliminary data.</text>
</comment>
<dbReference type="EMBL" id="CAWYQH010000035">
    <property type="protein sequence ID" value="CAK8676527.1"/>
    <property type="molecule type" value="Genomic_DNA"/>
</dbReference>
<evidence type="ECO:0000313" key="3">
    <source>
        <dbReference type="EMBL" id="CAK8676527.1"/>
    </source>
</evidence>
<keyword evidence="4" id="KW-1185">Reference proteome</keyword>
<organism evidence="3 4">
    <name type="scientific">Clavelina lepadiformis</name>
    <name type="common">Light-bulb sea squirt</name>
    <name type="synonym">Ascidia lepadiformis</name>
    <dbReference type="NCBI Taxonomy" id="159417"/>
    <lineage>
        <taxon>Eukaryota</taxon>
        <taxon>Metazoa</taxon>
        <taxon>Chordata</taxon>
        <taxon>Tunicata</taxon>
        <taxon>Ascidiacea</taxon>
        <taxon>Aplousobranchia</taxon>
        <taxon>Clavelinidae</taxon>
        <taxon>Clavelina</taxon>
    </lineage>
</organism>
<proteinExistence type="inferred from homology"/>
<comment type="similarity">
    <text evidence="1">Belongs to the pseudouridine synthase TruB family.</text>
</comment>
<evidence type="ECO:0000313" key="4">
    <source>
        <dbReference type="Proteomes" id="UP001642483"/>
    </source>
</evidence>
<sequence>MVVTYAPTAHKLLQGVFAVYKPSGVAISSLLREVQGRLVQDINTLEQRPQKQMILFKPASETHLTKGSLLDCDTSEPSNDKLHHMVPTFVPDWFDHPLVQGPRYNNDSFHISAGHTLDVHACGLQVLGLQEQGEEILQKMKKLNLPRRYQVKGQFGLASLTFGGESRIVGKSTWDHITEEKITRVLTVLQGKHRNACMEASGLDLSSQQAYRLASKGFLRPYAPTDSVLIDMKLTLLKLPEFILDITCIRESCIFIRKIIHQIGLELRSNAICTQLQRQQDAVFTIHDELTLLGKNVNVNNVIDSINHTNNILRKSVLKRKRYFAKTSVKMLQQNKSDILFPEPSKNSTSETVNKAFDHLASS</sequence>
<reference evidence="3 4" key="1">
    <citation type="submission" date="2024-02" db="EMBL/GenBank/DDBJ databases">
        <authorList>
            <person name="Daric V."/>
            <person name="Darras S."/>
        </authorList>
    </citation>
    <scope>NUCLEOTIDE SEQUENCE [LARGE SCALE GENOMIC DNA]</scope>
</reference>
<name>A0ABP0F9Z1_CLALP</name>
<evidence type="ECO:0000256" key="1">
    <source>
        <dbReference type="ARBA" id="ARBA00008999"/>
    </source>
</evidence>
<dbReference type="SUPFAM" id="SSF55120">
    <property type="entry name" value="Pseudouridine synthase"/>
    <property type="match status" value="1"/>
</dbReference>
<protein>
    <recommendedName>
        <fullName evidence="2">Pseudouridine synthase II N-terminal domain-containing protein</fullName>
    </recommendedName>
</protein>
<gene>
    <name evidence="3" type="ORF">CVLEPA_LOCUS5989</name>
</gene>
<dbReference type="Gene3D" id="3.30.2350.10">
    <property type="entry name" value="Pseudouridine synthase"/>
    <property type="match status" value="1"/>
</dbReference>
<dbReference type="InterPro" id="IPR039048">
    <property type="entry name" value="Trub2"/>
</dbReference>
<dbReference type="PANTHER" id="PTHR13195:SF0">
    <property type="entry name" value="PSEUDOURIDYLATE SYNTHASE TRUB2, MITOCHONDRIAL"/>
    <property type="match status" value="1"/>
</dbReference>
<dbReference type="InterPro" id="IPR002501">
    <property type="entry name" value="PsdUridine_synth_N"/>
</dbReference>
<dbReference type="PANTHER" id="PTHR13195">
    <property type="entry name" value="PSEUDOURIDINE SYNTHASE-RELATED"/>
    <property type="match status" value="1"/>
</dbReference>
<feature type="domain" description="Pseudouridine synthase II N-terminal" evidence="2">
    <location>
        <begin position="114"/>
        <end position="250"/>
    </location>
</feature>
<dbReference type="InterPro" id="IPR020103">
    <property type="entry name" value="PsdUridine_synth_cat_dom_sf"/>
</dbReference>
<dbReference type="Pfam" id="PF01509">
    <property type="entry name" value="TruB_N"/>
    <property type="match status" value="1"/>
</dbReference>